<gene>
    <name evidence="2" type="ORF">DF3PB_2410008</name>
</gene>
<accession>A0A380TEP0</accession>
<evidence type="ECO:0000259" key="1">
    <source>
        <dbReference type="PROSITE" id="PS01148"/>
    </source>
</evidence>
<feature type="domain" description="UPF0033" evidence="1">
    <location>
        <begin position="17"/>
        <end position="41"/>
    </location>
</feature>
<sequence>MLNTSEKTVEFRDALFLDISGDVCPMTFVRTKLLIEQMSPGETATVRLAGLEPLNNVPQAVLRQGVEVISLEPESAAEGPAGLHRLRIRKR</sequence>
<dbReference type="CDD" id="cd00291">
    <property type="entry name" value="SirA_YedF_YeeD"/>
    <property type="match status" value="1"/>
</dbReference>
<dbReference type="Gene3D" id="3.30.110.40">
    <property type="entry name" value="TusA-like domain"/>
    <property type="match status" value="1"/>
</dbReference>
<name>A0A380TEP0_9ZZZZ</name>
<dbReference type="InterPro" id="IPR001455">
    <property type="entry name" value="TusA-like"/>
</dbReference>
<dbReference type="InterPro" id="IPR036868">
    <property type="entry name" value="TusA-like_sf"/>
</dbReference>
<protein>
    <submittedName>
        <fullName evidence="2">SirA protein</fullName>
    </submittedName>
</protein>
<dbReference type="Pfam" id="PF01206">
    <property type="entry name" value="TusA"/>
    <property type="match status" value="1"/>
</dbReference>
<dbReference type="SUPFAM" id="SSF64307">
    <property type="entry name" value="SirA-like"/>
    <property type="match status" value="1"/>
</dbReference>
<dbReference type="AlphaFoldDB" id="A0A380TEP0"/>
<dbReference type="EMBL" id="UIDG01000159">
    <property type="protein sequence ID" value="SUS06114.1"/>
    <property type="molecule type" value="Genomic_DNA"/>
</dbReference>
<dbReference type="PROSITE" id="PS01148">
    <property type="entry name" value="UPF0033"/>
    <property type="match status" value="1"/>
</dbReference>
<evidence type="ECO:0000313" key="2">
    <source>
        <dbReference type="EMBL" id="SUS06114.1"/>
    </source>
</evidence>
<reference evidence="2" key="1">
    <citation type="submission" date="2018-07" db="EMBL/GenBank/DDBJ databases">
        <authorList>
            <person name="Quirk P.G."/>
            <person name="Krulwich T.A."/>
        </authorList>
    </citation>
    <scope>NUCLEOTIDE SEQUENCE</scope>
</reference>
<organism evidence="2">
    <name type="scientific">metagenome</name>
    <dbReference type="NCBI Taxonomy" id="256318"/>
    <lineage>
        <taxon>unclassified sequences</taxon>
        <taxon>metagenomes</taxon>
    </lineage>
</organism>
<proteinExistence type="predicted"/>